<dbReference type="Proteomes" id="UP000075880">
    <property type="component" value="Unassembled WGS sequence"/>
</dbReference>
<evidence type="ECO:0000313" key="2">
    <source>
        <dbReference type="Proteomes" id="UP000075880"/>
    </source>
</evidence>
<organism evidence="1 2">
    <name type="scientific">Anopheles atroparvus</name>
    <name type="common">European mosquito</name>
    <dbReference type="NCBI Taxonomy" id="41427"/>
    <lineage>
        <taxon>Eukaryota</taxon>
        <taxon>Metazoa</taxon>
        <taxon>Ecdysozoa</taxon>
        <taxon>Arthropoda</taxon>
        <taxon>Hexapoda</taxon>
        <taxon>Insecta</taxon>
        <taxon>Pterygota</taxon>
        <taxon>Neoptera</taxon>
        <taxon>Endopterygota</taxon>
        <taxon>Diptera</taxon>
        <taxon>Nematocera</taxon>
        <taxon>Culicoidea</taxon>
        <taxon>Culicidae</taxon>
        <taxon>Anophelinae</taxon>
        <taxon>Anopheles</taxon>
    </lineage>
</organism>
<keyword evidence="2" id="KW-1185">Reference proteome</keyword>
<sequence>EVNQSFIWPLARAADESETITVELRQQTTKILLKTGIGIASGGSNGSSAAGNRGSITSSTKIIGRFVMLAQALINE</sequence>
<accession>A0AAG5DWK4</accession>
<protein>
    <submittedName>
        <fullName evidence="1">Uncharacterized protein</fullName>
    </submittedName>
</protein>
<proteinExistence type="predicted"/>
<reference evidence="1" key="1">
    <citation type="submission" date="2024-04" db="UniProtKB">
        <authorList>
            <consortium name="EnsemblMetazoa"/>
        </authorList>
    </citation>
    <scope>IDENTIFICATION</scope>
    <source>
        <strain evidence="1">EBRO</strain>
    </source>
</reference>
<dbReference type="EnsemblMetazoa" id="ENSAATROPT017215">
    <property type="protein sequence ID" value="ENSAATROPP015189"/>
    <property type="gene ID" value="ENSAATROPG014080"/>
</dbReference>
<name>A0AAG5DWK4_ANOAO</name>
<evidence type="ECO:0000313" key="1">
    <source>
        <dbReference type="EnsemblMetazoa" id="ENSAATROPP015189"/>
    </source>
</evidence>
<dbReference type="AlphaFoldDB" id="A0AAG5DWK4"/>